<protein>
    <recommendedName>
        <fullName evidence="4">Aspartate/glutamate leucyltransferase</fullName>
        <ecNumber evidence="4">2.3.2.29</ecNumber>
    </recommendedName>
</protein>
<dbReference type="InterPro" id="IPR017138">
    <property type="entry name" value="Asp_Glu_LeuTrfase"/>
</dbReference>
<dbReference type="EC" id="2.3.2.29" evidence="4"/>
<dbReference type="InterPro" id="IPR007472">
    <property type="entry name" value="N-end_Aminoacyl_Trfase_C"/>
</dbReference>
<keyword evidence="2 4" id="KW-0808">Transferase</keyword>
<dbReference type="RefSeq" id="WP_014109104.1">
    <property type="nucleotide sequence ID" value="NC_016041.1"/>
</dbReference>
<accession>G4QH42</accession>
<sequence>MKFGITQQFDCNYLPERQEQLLVCVEPPTVLRKIFSDLTESGFRRSGEQIYRPQCLHCSECQSIRVLARAFTISKSQKRVLSKNKDLQIKISNENKPEYYILYEKYVNEVHSDGTMYPASQQQYYGFVNCEWQSPTFIEAHLNGELIGVAVTDKLKQGYSALYTFFEPSMSKRSLGIFFILQQIKLTADENLPYVYLGYQVDACKKMNYKQNFYPHERFFDNKWHLSVKNT</sequence>
<comment type="catalytic activity">
    <reaction evidence="4">
        <text>N-terminal L-glutamyl-[protein] + L-leucyl-tRNA(Leu) = N-terminal L-leucyl-L-glutamyl-[protein] + tRNA(Leu) + H(+)</text>
        <dbReference type="Rhea" id="RHEA:50412"/>
        <dbReference type="Rhea" id="RHEA-COMP:9613"/>
        <dbReference type="Rhea" id="RHEA-COMP:9622"/>
        <dbReference type="Rhea" id="RHEA-COMP:12664"/>
        <dbReference type="Rhea" id="RHEA-COMP:12668"/>
        <dbReference type="ChEBI" id="CHEBI:15378"/>
        <dbReference type="ChEBI" id="CHEBI:64721"/>
        <dbReference type="ChEBI" id="CHEBI:78442"/>
        <dbReference type="ChEBI" id="CHEBI:78494"/>
        <dbReference type="ChEBI" id="CHEBI:133041"/>
        <dbReference type="EC" id="2.3.2.29"/>
    </reaction>
</comment>
<comment type="function">
    <text evidence="4">Functions in the N-end rule pathway of protein degradation where it conjugates Leu from its aminoacyl-tRNA to the N-termini of proteins containing an N-terminal aspartate or glutamate.</text>
</comment>
<evidence type="ECO:0000256" key="4">
    <source>
        <dbReference type="HAMAP-Rule" id="MF_00689"/>
    </source>
</evidence>
<dbReference type="GO" id="GO:0004057">
    <property type="term" value="F:arginyl-tRNA--protein transferase activity"/>
    <property type="evidence" value="ECO:0007669"/>
    <property type="project" value="InterPro"/>
</dbReference>
<comment type="similarity">
    <text evidence="4">Belongs to the R-transferase family. Bpt subfamily.</text>
</comment>
<dbReference type="GO" id="GO:0008914">
    <property type="term" value="F:leucyl-tRNA--protein transferase activity"/>
    <property type="evidence" value="ECO:0007669"/>
    <property type="project" value="UniProtKB-UniRule"/>
</dbReference>
<gene>
    <name evidence="4" type="primary">bpt</name>
    <name evidence="7" type="ordered locus">GNIT_2122</name>
</gene>
<dbReference type="NCBIfam" id="NF002346">
    <property type="entry name" value="PRK01305.2-3"/>
    <property type="match status" value="1"/>
</dbReference>
<comment type="catalytic activity">
    <reaction evidence="4">
        <text>N-terminal L-aspartyl-[protein] + L-leucyl-tRNA(Leu) = N-terminal L-leucyl-L-aspartyl-[protein] + tRNA(Leu) + H(+)</text>
        <dbReference type="Rhea" id="RHEA:50420"/>
        <dbReference type="Rhea" id="RHEA-COMP:9613"/>
        <dbReference type="Rhea" id="RHEA-COMP:9622"/>
        <dbReference type="Rhea" id="RHEA-COMP:12669"/>
        <dbReference type="Rhea" id="RHEA-COMP:12674"/>
        <dbReference type="ChEBI" id="CHEBI:15378"/>
        <dbReference type="ChEBI" id="CHEBI:64720"/>
        <dbReference type="ChEBI" id="CHEBI:78442"/>
        <dbReference type="ChEBI" id="CHEBI:78494"/>
        <dbReference type="ChEBI" id="CHEBI:133042"/>
        <dbReference type="EC" id="2.3.2.29"/>
    </reaction>
</comment>
<comment type="subcellular location">
    <subcellularLocation>
        <location evidence="4">Cytoplasm</location>
    </subcellularLocation>
</comment>
<feature type="domain" description="N-end rule aminoacyl transferase C-terminal" evidence="6">
    <location>
        <begin position="98"/>
        <end position="218"/>
    </location>
</feature>
<dbReference type="NCBIfam" id="NF002345">
    <property type="entry name" value="PRK01305.2-2"/>
    <property type="match status" value="1"/>
</dbReference>
<dbReference type="HOGENOM" id="CLU_077607_0_0_6"/>
<dbReference type="EMBL" id="CP003060">
    <property type="protein sequence ID" value="AEP30230.1"/>
    <property type="molecule type" value="Genomic_DNA"/>
</dbReference>
<evidence type="ECO:0000259" key="6">
    <source>
        <dbReference type="Pfam" id="PF04377"/>
    </source>
</evidence>
<evidence type="ECO:0000256" key="2">
    <source>
        <dbReference type="ARBA" id="ARBA00022679"/>
    </source>
</evidence>
<evidence type="ECO:0000259" key="5">
    <source>
        <dbReference type="Pfam" id="PF04376"/>
    </source>
</evidence>
<dbReference type="PANTHER" id="PTHR21367">
    <property type="entry name" value="ARGININE-TRNA-PROTEIN TRANSFERASE 1"/>
    <property type="match status" value="1"/>
</dbReference>
<dbReference type="InterPro" id="IPR016181">
    <property type="entry name" value="Acyl_CoA_acyltransferase"/>
</dbReference>
<evidence type="ECO:0000313" key="7">
    <source>
        <dbReference type="EMBL" id="AEP30230.1"/>
    </source>
</evidence>
<dbReference type="KEGG" id="gni:GNIT_2122"/>
<dbReference type="HAMAP" id="MF_00689">
    <property type="entry name" value="Bpt"/>
    <property type="match status" value="1"/>
</dbReference>
<evidence type="ECO:0000256" key="3">
    <source>
        <dbReference type="ARBA" id="ARBA00023315"/>
    </source>
</evidence>
<keyword evidence="8" id="KW-1185">Reference proteome</keyword>
<keyword evidence="1 4" id="KW-0963">Cytoplasm</keyword>
<dbReference type="GO" id="GO:0071596">
    <property type="term" value="P:ubiquitin-dependent protein catabolic process via the N-end rule pathway"/>
    <property type="evidence" value="ECO:0007669"/>
    <property type="project" value="InterPro"/>
</dbReference>
<dbReference type="AlphaFoldDB" id="G4QH42"/>
<feature type="domain" description="N-end aminoacyl transferase N-terminal" evidence="5">
    <location>
        <begin position="10"/>
        <end position="79"/>
    </location>
</feature>
<dbReference type="NCBIfam" id="NF002342">
    <property type="entry name" value="PRK01305.1-3"/>
    <property type="match status" value="1"/>
</dbReference>
<evidence type="ECO:0000313" key="8">
    <source>
        <dbReference type="Proteomes" id="UP000009282"/>
    </source>
</evidence>
<evidence type="ECO:0000256" key="1">
    <source>
        <dbReference type="ARBA" id="ARBA00022490"/>
    </source>
</evidence>
<dbReference type="PANTHER" id="PTHR21367:SF1">
    <property type="entry name" value="ARGINYL-TRNA--PROTEIN TRANSFERASE 1"/>
    <property type="match status" value="1"/>
</dbReference>
<dbReference type="InterPro" id="IPR030700">
    <property type="entry name" value="N-end_Aminoacyl_Trfase"/>
</dbReference>
<name>G4QH42_GLANF</name>
<dbReference type="InterPro" id="IPR007471">
    <property type="entry name" value="N-end_Aminoacyl_Trfase_N"/>
</dbReference>
<dbReference type="STRING" id="1085623.GNIT_2122"/>
<dbReference type="Pfam" id="PF04377">
    <property type="entry name" value="ATE_C"/>
    <property type="match status" value="1"/>
</dbReference>
<dbReference type="eggNOG" id="COG2935">
    <property type="taxonomic scope" value="Bacteria"/>
</dbReference>
<proteinExistence type="inferred from homology"/>
<dbReference type="PIRSF" id="PIRSF037208">
    <property type="entry name" value="ATE_pro_prd"/>
    <property type="match status" value="1"/>
</dbReference>
<reference evidence="7 8" key="1">
    <citation type="journal article" date="2011" name="J. Bacteriol.">
        <title>Complete genome sequence of seawater bacterium Glaciecola nitratireducens FR1064T.</title>
        <authorList>
            <person name="Bian F."/>
            <person name="Qin Q.L."/>
            <person name="Xie B.B."/>
            <person name="Shu Y.L."/>
            <person name="Zhang X.Y."/>
            <person name="Yu Y."/>
            <person name="Chen B."/>
            <person name="Chen X.L."/>
            <person name="Zhou B.C."/>
            <person name="Zhang Y.Z."/>
        </authorList>
    </citation>
    <scope>NUCLEOTIDE SEQUENCE [LARGE SCALE GENOMIC DNA]</scope>
    <source>
        <strain evidence="8">JCM 12485 / KCTC 12276 / FR1064</strain>
    </source>
</reference>
<organism evidence="7 8">
    <name type="scientific">Glaciecola nitratireducens (strain JCM 12485 / KCTC 12276 / FR1064)</name>
    <dbReference type="NCBI Taxonomy" id="1085623"/>
    <lineage>
        <taxon>Bacteria</taxon>
        <taxon>Pseudomonadati</taxon>
        <taxon>Pseudomonadota</taxon>
        <taxon>Gammaproteobacteria</taxon>
        <taxon>Alteromonadales</taxon>
        <taxon>Alteromonadaceae</taxon>
        <taxon>Brumicola</taxon>
    </lineage>
</organism>
<dbReference type="Proteomes" id="UP000009282">
    <property type="component" value="Chromosome"/>
</dbReference>
<dbReference type="Pfam" id="PF04376">
    <property type="entry name" value="ATE_N"/>
    <property type="match status" value="1"/>
</dbReference>
<keyword evidence="3 4" id="KW-0012">Acyltransferase</keyword>
<dbReference type="SUPFAM" id="SSF55729">
    <property type="entry name" value="Acyl-CoA N-acyltransferases (Nat)"/>
    <property type="match status" value="1"/>
</dbReference>
<dbReference type="GO" id="GO:0005737">
    <property type="term" value="C:cytoplasm"/>
    <property type="evidence" value="ECO:0007669"/>
    <property type="project" value="UniProtKB-SubCell"/>
</dbReference>